<sequence>MFQQSAAGGDHLTKEFGGAHGTAGLSEVEAQQVWVKPRFRVSQAAEMMSIHPQTLRQYDRLGLVVPRRTGGGGRRYSLRDLARLHQVQSLSQGEGVNLEGIRRIMDLQRRVDELEAENAALSLAANRQNRVFAASSSGEVTKLNRGQRPEKTQSIGFPLGASSQSSALVVWVKKSREHSKSQQLKPGSSVSQELLSGAELFPNYAKGENRFLPLCRGIRRPQILFI</sequence>
<dbReference type="PROSITE" id="PS50937">
    <property type="entry name" value="HTH_MERR_2"/>
    <property type="match status" value="1"/>
</dbReference>
<dbReference type="InterPro" id="IPR009061">
    <property type="entry name" value="DNA-bd_dom_put_sf"/>
</dbReference>
<dbReference type="GO" id="GO:0003700">
    <property type="term" value="F:DNA-binding transcription factor activity"/>
    <property type="evidence" value="ECO:0007669"/>
    <property type="project" value="InterPro"/>
</dbReference>
<dbReference type="Proteomes" id="UP000250245">
    <property type="component" value="Unassembled WGS sequence"/>
</dbReference>
<name>A0A2X3BQN0_9ACTO</name>
<gene>
    <name evidence="4" type="ORF">NCTC11820_02008</name>
</gene>
<dbReference type="AlphaFoldDB" id="A0A2X3BQN0"/>
<organism evidence="4 5">
    <name type="scientific">Mobiluncus curtisii</name>
    <dbReference type="NCBI Taxonomy" id="2051"/>
    <lineage>
        <taxon>Bacteria</taxon>
        <taxon>Bacillati</taxon>
        <taxon>Actinomycetota</taxon>
        <taxon>Actinomycetes</taxon>
        <taxon>Actinomycetales</taxon>
        <taxon>Actinomycetaceae</taxon>
        <taxon>Mobiluncus</taxon>
    </lineage>
</organism>
<dbReference type="SUPFAM" id="SSF46955">
    <property type="entry name" value="Putative DNA-binding domain"/>
    <property type="match status" value="1"/>
</dbReference>
<dbReference type="EMBL" id="UASJ01000007">
    <property type="protein sequence ID" value="SQC01616.1"/>
    <property type="molecule type" value="Genomic_DNA"/>
</dbReference>
<dbReference type="PANTHER" id="PTHR30204:SF58">
    <property type="entry name" value="HTH-TYPE TRANSCRIPTIONAL REGULATOR YFMP"/>
    <property type="match status" value="1"/>
</dbReference>
<evidence type="ECO:0000313" key="4">
    <source>
        <dbReference type="EMBL" id="SQC01616.1"/>
    </source>
</evidence>
<dbReference type="GO" id="GO:0003677">
    <property type="term" value="F:DNA binding"/>
    <property type="evidence" value="ECO:0007669"/>
    <property type="project" value="UniProtKB-KW"/>
</dbReference>
<evidence type="ECO:0000256" key="1">
    <source>
        <dbReference type="ARBA" id="ARBA00023125"/>
    </source>
</evidence>
<evidence type="ECO:0000313" key="5">
    <source>
        <dbReference type="Proteomes" id="UP000250245"/>
    </source>
</evidence>
<feature type="coiled-coil region" evidence="2">
    <location>
        <begin position="97"/>
        <end position="131"/>
    </location>
</feature>
<dbReference type="Pfam" id="PF13411">
    <property type="entry name" value="MerR_1"/>
    <property type="match status" value="1"/>
</dbReference>
<evidence type="ECO:0000259" key="3">
    <source>
        <dbReference type="PROSITE" id="PS50937"/>
    </source>
</evidence>
<keyword evidence="1" id="KW-0238">DNA-binding</keyword>
<evidence type="ECO:0000256" key="2">
    <source>
        <dbReference type="SAM" id="Coils"/>
    </source>
</evidence>
<accession>A0A2X3BQN0</accession>
<dbReference type="InterPro" id="IPR047057">
    <property type="entry name" value="MerR_fam"/>
</dbReference>
<reference evidence="4 5" key="1">
    <citation type="submission" date="2018-06" db="EMBL/GenBank/DDBJ databases">
        <authorList>
            <consortium name="Pathogen Informatics"/>
            <person name="Doyle S."/>
        </authorList>
    </citation>
    <scope>NUCLEOTIDE SEQUENCE [LARGE SCALE GENOMIC DNA]</scope>
    <source>
        <strain evidence="4 5">NCTC11820</strain>
    </source>
</reference>
<dbReference type="InterPro" id="IPR000551">
    <property type="entry name" value="MerR-type_HTH_dom"/>
</dbReference>
<feature type="domain" description="HTH merR-type" evidence="3">
    <location>
        <begin position="38"/>
        <end position="107"/>
    </location>
</feature>
<proteinExistence type="predicted"/>
<protein>
    <submittedName>
        <fullName evidence="4">Transcriptional regulator, effector-binding domain/component</fullName>
    </submittedName>
</protein>
<dbReference type="NCBIfam" id="NF047375">
    <property type="entry name" value="HeatShock_HspR"/>
    <property type="match status" value="1"/>
</dbReference>
<keyword evidence="2" id="KW-0175">Coiled coil</keyword>
<dbReference type="PANTHER" id="PTHR30204">
    <property type="entry name" value="REDOX-CYCLING DRUG-SENSING TRANSCRIPTIONAL ACTIVATOR SOXR"/>
    <property type="match status" value="1"/>
</dbReference>
<dbReference type="Gene3D" id="1.10.1660.10">
    <property type="match status" value="1"/>
</dbReference>
<dbReference type="SMART" id="SM00422">
    <property type="entry name" value="HTH_MERR"/>
    <property type="match status" value="1"/>
</dbReference>